<name>A0ABD3LXJ9_9STRA</name>
<evidence type="ECO:0000313" key="8">
    <source>
        <dbReference type="EMBL" id="KAL3756193.1"/>
    </source>
</evidence>
<keyword evidence="1 5" id="KW-0963">Cytoplasm</keyword>
<comment type="subunit">
    <text evidence="5">Component of the eukaryotic translation initiation factor 3 (eIF-3) complex.</text>
</comment>
<comment type="function">
    <text evidence="5">RNA-binding component of the eukaryotic translation initiation factor 3 (eIF-3) complex, which is involved in protein synthesis of a specialized repertoire of mRNAs and, together with other initiation factors, stimulates binding of mRNA and methionyl-tRNAi to the 40S ribosome. The eIF-3 complex specifically targets and initiates translation of a subset of mRNAs involved in cell proliferation.</text>
</comment>
<keyword evidence="3 5" id="KW-0694">RNA-binding</keyword>
<dbReference type="GO" id="GO:0001732">
    <property type="term" value="P:formation of cytoplasmic translation initiation complex"/>
    <property type="evidence" value="ECO:0007669"/>
    <property type="project" value="UniProtKB-UniRule"/>
</dbReference>
<protein>
    <recommendedName>
        <fullName evidence="5">Eukaryotic translation initiation factor 3 subunit A</fullName>
        <shortName evidence="5">eIF3a</shortName>
    </recommendedName>
    <alternativeName>
        <fullName evidence="5">Eukaryotic translation initiation factor 3 subunit 10</fullName>
    </alternativeName>
</protein>
<evidence type="ECO:0000313" key="9">
    <source>
        <dbReference type="Proteomes" id="UP001530293"/>
    </source>
</evidence>
<keyword evidence="9" id="KW-1185">Reference proteome</keyword>
<feature type="domain" description="PCI" evidence="7">
    <location>
        <begin position="432"/>
        <end position="605"/>
    </location>
</feature>
<feature type="compositionally biased region" description="Basic and acidic residues" evidence="6">
    <location>
        <begin position="1013"/>
        <end position="1026"/>
    </location>
</feature>
<dbReference type="InterPro" id="IPR054711">
    <property type="entry name" value="eIF3a_PCI_TPR-like"/>
</dbReference>
<organism evidence="8 9">
    <name type="scientific">Discostella pseudostelligera</name>
    <dbReference type="NCBI Taxonomy" id="259834"/>
    <lineage>
        <taxon>Eukaryota</taxon>
        <taxon>Sar</taxon>
        <taxon>Stramenopiles</taxon>
        <taxon>Ochrophyta</taxon>
        <taxon>Bacillariophyta</taxon>
        <taxon>Coscinodiscophyceae</taxon>
        <taxon>Thalassiosirophycidae</taxon>
        <taxon>Stephanodiscales</taxon>
        <taxon>Stephanodiscaceae</taxon>
        <taxon>Discostella</taxon>
    </lineage>
</organism>
<dbReference type="GO" id="GO:0005852">
    <property type="term" value="C:eukaryotic translation initiation factor 3 complex"/>
    <property type="evidence" value="ECO:0007669"/>
    <property type="project" value="UniProtKB-UniRule"/>
</dbReference>
<dbReference type="Proteomes" id="UP001530293">
    <property type="component" value="Unassembled WGS sequence"/>
</dbReference>
<evidence type="ECO:0000256" key="3">
    <source>
        <dbReference type="ARBA" id="ARBA00022884"/>
    </source>
</evidence>
<evidence type="ECO:0000256" key="6">
    <source>
        <dbReference type="SAM" id="MobiDB-lite"/>
    </source>
</evidence>
<keyword evidence="4 5" id="KW-0648">Protein biosynthesis</keyword>
<dbReference type="GO" id="GO:0003723">
    <property type="term" value="F:RNA binding"/>
    <property type="evidence" value="ECO:0007669"/>
    <property type="project" value="UniProtKB-UniRule"/>
</dbReference>
<dbReference type="SMART" id="SM00088">
    <property type="entry name" value="PINT"/>
    <property type="match status" value="1"/>
</dbReference>
<feature type="coiled-coil region" evidence="5">
    <location>
        <begin position="666"/>
        <end position="727"/>
    </location>
</feature>
<comment type="caution">
    <text evidence="8">The sequence shown here is derived from an EMBL/GenBank/DDBJ whole genome shotgun (WGS) entry which is preliminary data.</text>
</comment>
<evidence type="ECO:0000256" key="5">
    <source>
        <dbReference type="HAMAP-Rule" id="MF_03000"/>
    </source>
</evidence>
<evidence type="ECO:0000256" key="1">
    <source>
        <dbReference type="ARBA" id="ARBA00022490"/>
    </source>
</evidence>
<dbReference type="PANTHER" id="PTHR14005">
    <property type="entry name" value="EUKARYOTIC TRANSLATION INITIATION FACTOR 3, THETA SUBUNIT"/>
    <property type="match status" value="1"/>
</dbReference>
<keyword evidence="2 5" id="KW-0396">Initiation factor</keyword>
<feature type="coiled-coil region" evidence="5">
    <location>
        <begin position="751"/>
        <end position="808"/>
    </location>
</feature>
<feature type="compositionally biased region" description="Gly residues" evidence="6">
    <location>
        <begin position="1002"/>
        <end position="1012"/>
    </location>
</feature>
<dbReference type="GO" id="GO:0003743">
    <property type="term" value="F:translation initiation factor activity"/>
    <property type="evidence" value="ECO:0007669"/>
    <property type="project" value="UniProtKB-UniRule"/>
</dbReference>
<evidence type="ECO:0000256" key="2">
    <source>
        <dbReference type="ARBA" id="ARBA00022540"/>
    </source>
</evidence>
<reference evidence="8 9" key="1">
    <citation type="submission" date="2024-10" db="EMBL/GenBank/DDBJ databases">
        <title>Updated reference genomes for cyclostephanoid diatoms.</title>
        <authorList>
            <person name="Roberts W.R."/>
            <person name="Alverson A.J."/>
        </authorList>
    </citation>
    <scope>NUCLEOTIDE SEQUENCE [LARGE SCALE GENOMIC DNA]</scope>
    <source>
        <strain evidence="8 9">AJA232-27</strain>
    </source>
</reference>
<dbReference type="GO" id="GO:0033290">
    <property type="term" value="C:eukaryotic 48S preinitiation complex"/>
    <property type="evidence" value="ECO:0007669"/>
    <property type="project" value="UniProtKB-UniRule"/>
</dbReference>
<feature type="compositionally biased region" description="Gly residues" evidence="6">
    <location>
        <begin position="982"/>
        <end position="995"/>
    </location>
</feature>
<dbReference type="HAMAP" id="MF_03000">
    <property type="entry name" value="eIF3a"/>
    <property type="match status" value="1"/>
</dbReference>
<feature type="compositionally biased region" description="Basic and acidic residues" evidence="6">
    <location>
        <begin position="885"/>
        <end position="948"/>
    </location>
</feature>
<feature type="compositionally biased region" description="Gly residues" evidence="6">
    <location>
        <begin position="956"/>
        <end position="970"/>
    </location>
</feature>
<evidence type="ECO:0000259" key="7">
    <source>
        <dbReference type="PROSITE" id="PS50250"/>
    </source>
</evidence>
<dbReference type="InterPro" id="IPR027512">
    <property type="entry name" value="EIF3A"/>
</dbReference>
<comment type="similarity">
    <text evidence="5">Belongs to the eIF-3 subunit A family.</text>
</comment>
<feature type="compositionally biased region" description="Basic and acidic residues" evidence="6">
    <location>
        <begin position="866"/>
        <end position="877"/>
    </location>
</feature>
<dbReference type="PROSITE" id="PS50250">
    <property type="entry name" value="PCI"/>
    <property type="match status" value="1"/>
</dbReference>
<dbReference type="Gene3D" id="4.10.860.10">
    <property type="entry name" value="UVR domain"/>
    <property type="match status" value="1"/>
</dbReference>
<dbReference type="Gene3D" id="1.25.40.860">
    <property type="match status" value="2"/>
</dbReference>
<dbReference type="Pfam" id="PF22591">
    <property type="entry name" value="eIF3a_PCI_TPR-like"/>
    <property type="match status" value="2"/>
</dbReference>
<dbReference type="InterPro" id="IPR000717">
    <property type="entry name" value="PCI_dom"/>
</dbReference>
<dbReference type="AlphaFoldDB" id="A0ABD3LXJ9"/>
<proteinExistence type="inferred from homology"/>
<dbReference type="EMBL" id="JALLBG020000312">
    <property type="protein sequence ID" value="KAL3756193.1"/>
    <property type="molecule type" value="Genomic_DNA"/>
</dbReference>
<sequence length="1048" mass="118198">MSAYNSYLAKPENALRRAHELAAISQPHASLALLHETLSSRRHKTWSPTYEKIILFYLDLCLDLGRAREAKDGLHQYRNLSQSQAPGSLEGVIRHLIEKAEAKCREAKELAEKGGGEVKPSTVMAAAATADATGGGEAVVVDVAITTDEPIMMDDEIDLYDGNPQSILLSTMSSNPEKAQRETALLFPALKFLWEVYRAVLDILKSNSKLERLYHGAAVSALRFCAEYKRRVEFRRLCDMMRMHLGNLTKYGGVNVAKFEDGGKNNKVRGWEGWTAESIELHLQTRFAQLETASSLRLFTEGFRTVEDIYNILQISRSRRKIPGVNIPPPKAKILAAYYEKLTNLFWVSENYLFHAFAWYKYYSLCKEYNRGMSAEMKKTQASAVLLAALCIPATTAEKGGGRNGNSAGGNKSLGQQRDAIQTTVEDDIAKEKMARLATLLGFHTTEPSREAILAEIRSRNIMEDVPDYLRELYVVLEDTTDPLAMVERARSLLDKLHAETGVMTLSETKAAAAANGAEDEAPVEDHTLAKYVQPLTNVLILKLIFNLSSAYHTISIDHVKNLTSGLGISFEQMEKSIVLSTQSRALSVRIDHRLGCIRFGSAALESDRMRGQLSTLAKRLTTACNIISPPDVNAISAERVPIYAEVRANLEYEHLATLERRIIIEKRKEEAERQVQERLRKEEAARKAEELARKAEEDRRLAREQKMREREKLQKIQEEMDAMEKKRYLTAMGRSVDKMTAEELKTVDTVALAKEHAEKATKKREEAERKIKEAARQLDYLVRATRIEELARIKQSFEERVKEDRQRYEEEVVERAKLAKEQWITDVADKKQLAECSAFDYTSNFESMIMAARKVVHDKACREEDARAEVEAERKKFDRARKRKQDEARRLEEERLAAEREEAERKAEEERQRKEEERKERQEEMERKERIRMEEQREREQRERQERSSQPTSKLGGGLSSSSGEGGSTGKYIPPSRRGDGGGGGGGGGDGGSRWGNAGPSRGGGYGGGRYDGSRDDGGRDRDRAGSGGGRYDSRDSGPPPTNSRWN</sequence>
<comment type="subcellular location">
    <subcellularLocation>
        <location evidence="5">Cytoplasm</location>
    </subcellularLocation>
</comment>
<evidence type="ECO:0000256" key="4">
    <source>
        <dbReference type="ARBA" id="ARBA00022917"/>
    </source>
</evidence>
<accession>A0ABD3LXJ9</accession>
<dbReference type="GO" id="GO:0016282">
    <property type="term" value="C:eukaryotic 43S preinitiation complex"/>
    <property type="evidence" value="ECO:0007669"/>
    <property type="project" value="UniProtKB-UniRule"/>
</dbReference>
<feature type="region of interest" description="Disordered" evidence="6">
    <location>
        <begin position="866"/>
        <end position="1048"/>
    </location>
</feature>
<keyword evidence="5" id="KW-0175">Coiled coil</keyword>
<gene>
    <name evidence="8" type="ORF">ACHAWU_007144</name>
</gene>
<feature type="compositionally biased region" description="Pro residues" evidence="6">
    <location>
        <begin position="1039"/>
        <end position="1048"/>
    </location>
</feature>
<dbReference type="PANTHER" id="PTHR14005:SF0">
    <property type="entry name" value="EUKARYOTIC TRANSLATION INITIATION FACTOR 3 SUBUNIT A"/>
    <property type="match status" value="1"/>
</dbReference>